<organism evidence="3 4">
    <name type="scientific">Myotis brandtii</name>
    <name type="common">Brandt's bat</name>
    <dbReference type="NCBI Taxonomy" id="109478"/>
    <lineage>
        <taxon>Eukaryota</taxon>
        <taxon>Metazoa</taxon>
        <taxon>Chordata</taxon>
        <taxon>Craniata</taxon>
        <taxon>Vertebrata</taxon>
        <taxon>Euteleostomi</taxon>
        <taxon>Mammalia</taxon>
        <taxon>Eutheria</taxon>
        <taxon>Laurasiatheria</taxon>
        <taxon>Chiroptera</taxon>
        <taxon>Yangochiroptera</taxon>
        <taxon>Vespertilionidae</taxon>
        <taxon>Myotis</taxon>
    </lineage>
</organism>
<evidence type="ECO:0000256" key="1">
    <source>
        <dbReference type="ARBA" id="ARBA00022499"/>
    </source>
</evidence>
<evidence type="ECO:0000313" key="3">
    <source>
        <dbReference type="EMBL" id="EPQ12705.1"/>
    </source>
</evidence>
<dbReference type="PANTHER" id="PTHR10562">
    <property type="entry name" value="SMALL UBIQUITIN-RELATED MODIFIER"/>
    <property type="match status" value="1"/>
</dbReference>
<dbReference type="AlphaFoldDB" id="S7N938"/>
<name>S7N938_MYOBR</name>
<dbReference type="Proteomes" id="UP000052978">
    <property type="component" value="Unassembled WGS sequence"/>
</dbReference>
<dbReference type="SUPFAM" id="SSF54236">
    <property type="entry name" value="Ubiquitin-like"/>
    <property type="match status" value="1"/>
</dbReference>
<protein>
    <submittedName>
        <fullName evidence="3">Small ubiquitin-related modifier 3</fullName>
    </submittedName>
</protein>
<sequence length="51" mass="5725">MKAYCGRQGLSMSQMRFQFDGQPINETDTANSDMEDEGTSDVFLQQTRGVC</sequence>
<evidence type="ECO:0000313" key="4">
    <source>
        <dbReference type="Proteomes" id="UP000052978"/>
    </source>
</evidence>
<dbReference type="Pfam" id="PF11976">
    <property type="entry name" value="Rad60-SLD"/>
    <property type="match status" value="1"/>
</dbReference>
<keyword evidence="4" id="KW-1185">Reference proteome</keyword>
<gene>
    <name evidence="3" type="ORF">D623_10011588</name>
</gene>
<feature type="domain" description="Rad60/SUMO-like" evidence="2">
    <location>
        <begin position="1"/>
        <end position="42"/>
    </location>
</feature>
<dbReference type="EMBL" id="KE163550">
    <property type="protein sequence ID" value="EPQ12705.1"/>
    <property type="molecule type" value="Genomic_DNA"/>
</dbReference>
<dbReference type="InterPro" id="IPR029071">
    <property type="entry name" value="Ubiquitin-like_domsf"/>
</dbReference>
<dbReference type="Gene3D" id="3.10.20.90">
    <property type="entry name" value="Phosphatidylinositol 3-kinase Catalytic Subunit, Chain A, domain 1"/>
    <property type="match status" value="1"/>
</dbReference>
<evidence type="ECO:0000259" key="2">
    <source>
        <dbReference type="Pfam" id="PF11976"/>
    </source>
</evidence>
<accession>S7N938</accession>
<proteinExistence type="predicted"/>
<reference evidence="3 4" key="1">
    <citation type="journal article" date="2013" name="Nat. Commun.">
        <title>Genome analysis reveals insights into physiology and longevity of the Brandt's bat Myotis brandtii.</title>
        <authorList>
            <person name="Seim I."/>
            <person name="Fang X."/>
            <person name="Xiong Z."/>
            <person name="Lobanov A.V."/>
            <person name="Huang Z."/>
            <person name="Ma S."/>
            <person name="Feng Y."/>
            <person name="Turanov A.A."/>
            <person name="Zhu Y."/>
            <person name="Lenz T.L."/>
            <person name="Gerashchenko M.V."/>
            <person name="Fan D."/>
            <person name="Hee Yim S."/>
            <person name="Yao X."/>
            <person name="Jordan D."/>
            <person name="Xiong Y."/>
            <person name="Ma Y."/>
            <person name="Lyapunov A.N."/>
            <person name="Chen G."/>
            <person name="Kulakova O.I."/>
            <person name="Sun Y."/>
            <person name="Lee S.G."/>
            <person name="Bronson R.T."/>
            <person name="Moskalev A.A."/>
            <person name="Sunyaev S.R."/>
            <person name="Zhang G."/>
            <person name="Krogh A."/>
            <person name="Wang J."/>
            <person name="Gladyshev V.N."/>
        </authorList>
    </citation>
    <scope>NUCLEOTIDE SEQUENCE [LARGE SCALE GENOMIC DNA]</scope>
</reference>
<keyword evidence="1" id="KW-1017">Isopeptide bond</keyword>
<dbReference type="InterPro" id="IPR022617">
    <property type="entry name" value="Rad60/SUMO-like_dom"/>
</dbReference>